<comment type="caution">
    <text evidence="2">The sequence shown here is derived from an EMBL/GenBank/DDBJ whole genome shotgun (WGS) entry which is preliminary data.</text>
</comment>
<keyword evidence="3" id="KW-1185">Reference proteome</keyword>
<protein>
    <submittedName>
        <fullName evidence="2">Uncharacterized protein</fullName>
    </submittedName>
</protein>
<proteinExistence type="predicted"/>
<evidence type="ECO:0000313" key="3">
    <source>
        <dbReference type="Proteomes" id="UP000886523"/>
    </source>
</evidence>
<feature type="compositionally biased region" description="Pro residues" evidence="1">
    <location>
        <begin position="264"/>
        <end position="274"/>
    </location>
</feature>
<feature type="compositionally biased region" description="Basic residues" evidence="1">
    <location>
        <begin position="291"/>
        <end position="303"/>
    </location>
</feature>
<sequence>MRSLEFLCYFLGSYASIRVPALSFKFLRYFSKSPRYFSGSYAPSRIHPFESLCCLSSPHAVLQVPMHPLESTLSSPLPTLFLESPRYFLSPRAVSRVPMHPFESPRYLSIPSTILNPHAIPRFLSLFLKSCAFSRVPTLSLDSCDSIQAPLDSRNSIQAPLNSCDVFRVPLDSRDFINGLAFSLVCLQHAQSLNSRDYSTFLTPPPSLTKLSLNEWVSVTTTKTLDPRKKDSFIKTQRPQSLTAFLADTLELYGSFPEYGSPPHAIPRPPPSSPTPVLHTPSSFSLDPPHSRKNSKPHKKPSKIKLSSYRAYPALRQAMEAREANHRNHVESIRVNYYDKRESDVEDITKILSLLHRTLDSREFEITAMIDAAAALTCQTHSLDEQRRKLKETESETVKNHKDSVDLYAKAMAGQGQSQVDKFSRIFTLAADIVSQEETSSNPFFAFKLHRRFAPHLLGLARAIAQPHSSISAFTPDSESIACYSRVVQGLQLKLYDHEWSELKDDINEYEYADLPWSQTVQELCGDRRWSMRMMDGKLSMSLFL</sequence>
<gene>
    <name evidence="2" type="ORF">BS47DRAFT_1396658</name>
</gene>
<name>A0A9P6DSP4_9AGAM</name>
<reference evidence="2" key="1">
    <citation type="journal article" date="2020" name="Nat. Commun.">
        <title>Large-scale genome sequencing of mycorrhizal fungi provides insights into the early evolution of symbiotic traits.</title>
        <authorList>
            <person name="Miyauchi S."/>
            <person name="Kiss E."/>
            <person name="Kuo A."/>
            <person name="Drula E."/>
            <person name="Kohler A."/>
            <person name="Sanchez-Garcia M."/>
            <person name="Morin E."/>
            <person name="Andreopoulos B."/>
            <person name="Barry K.W."/>
            <person name="Bonito G."/>
            <person name="Buee M."/>
            <person name="Carver A."/>
            <person name="Chen C."/>
            <person name="Cichocki N."/>
            <person name="Clum A."/>
            <person name="Culley D."/>
            <person name="Crous P.W."/>
            <person name="Fauchery L."/>
            <person name="Girlanda M."/>
            <person name="Hayes R.D."/>
            <person name="Keri Z."/>
            <person name="LaButti K."/>
            <person name="Lipzen A."/>
            <person name="Lombard V."/>
            <person name="Magnuson J."/>
            <person name="Maillard F."/>
            <person name="Murat C."/>
            <person name="Nolan M."/>
            <person name="Ohm R.A."/>
            <person name="Pangilinan J."/>
            <person name="Pereira M.F."/>
            <person name="Perotto S."/>
            <person name="Peter M."/>
            <person name="Pfister S."/>
            <person name="Riley R."/>
            <person name="Sitrit Y."/>
            <person name="Stielow J.B."/>
            <person name="Szollosi G."/>
            <person name="Zifcakova L."/>
            <person name="Stursova M."/>
            <person name="Spatafora J.W."/>
            <person name="Tedersoo L."/>
            <person name="Vaario L.M."/>
            <person name="Yamada A."/>
            <person name="Yan M."/>
            <person name="Wang P."/>
            <person name="Xu J."/>
            <person name="Bruns T."/>
            <person name="Baldrian P."/>
            <person name="Vilgalys R."/>
            <person name="Dunand C."/>
            <person name="Henrissat B."/>
            <person name="Grigoriev I.V."/>
            <person name="Hibbett D."/>
            <person name="Nagy L.G."/>
            <person name="Martin F.M."/>
        </authorList>
    </citation>
    <scope>NUCLEOTIDE SEQUENCE</scope>
    <source>
        <strain evidence="2">UP504</strain>
    </source>
</reference>
<organism evidence="2 3">
    <name type="scientific">Hydnum rufescens UP504</name>
    <dbReference type="NCBI Taxonomy" id="1448309"/>
    <lineage>
        <taxon>Eukaryota</taxon>
        <taxon>Fungi</taxon>
        <taxon>Dikarya</taxon>
        <taxon>Basidiomycota</taxon>
        <taxon>Agaricomycotina</taxon>
        <taxon>Agaricomycetes</taxon>
        <taxon>Cantharellales</taxon>
        <taxon>Hydnaceae</taxon>
        <taxon>Hydnum</taxon>
    </lineage>
</organism>
<evidence type="ECO:0000256" key="1">
    <source>
        <dbReference type="SAM" id="MobiDB-lite"/>
    </source>
</evidence>
<evidence type="ECO:0000313" key="2">
    <source>
        <dbReference type="EMBL" id="KAF9509708.1"/>
    </source>
</evidence>
<dbReference type="EMBL" id="MU129030">
    <property type="protein sequence ID" value="KAF9509708.1"/>
    <property type="molecule type" value="Genomic_DNA"/>
</dbReference>
<dbReference type="Proteomes" id="UP000886523">
    <property type="component" value="Unassembled WGS sequence"/>
</dbReference>
<dbReference type="AlphaFoldDB" id="A0A9P6DSP4"/>
<accession>A0A9P6DSP4</accession>
<feature type="region of interest" description="Disordered" evidence="1">
    <location>
        <begin position="261"/>
        <end position="307"/>
    </location>
</feature>